<keyword evidence="4 6" id="KW-1133">Transmembrane helix</keyword>
<evidence type="ECO:0000259" key="7">
    <source>
        <dbReference type="Pfam" id="PF03600"/>
    </source>
</evidence>
<feature type="domain" description="Citrate transporter-like" evidence="7">
    <location>
        <begin position="45"/>
        <end position="406"/>
    </location>
</feature>
<feature type="transmembrane region" description="Helical" evidence="6">
    <location>
        <begin position="214"/>
        <end position="237"/>
    </location>
</feature>
<feature type="transmembrane region" description="Helical" evidence="6">
    <location>
        <begin position="315"/>
        <end position="339"/>
    </location>
</feature>
<dbReference type="PANTHER" id="PTHR10283">
    <property type="entry name" value="SOLUTE CARRIER FAMILY 13 MEMBER"/>
    <property type="match status" value="1"/>
</dbReference>
<dbReference type="EMBL" id="DOTR01000041">
    <property type="protein sequence ID" value="HCA02144.1"/>
    <property type="molecule type" value="Genomic_DNA"/>
</dbReference>
<feature type="transmembrane region" description="Helical" evidence="6">
    <location>
        <begin position="77"/>
        <end position="99"/>
    </location>
</feature>
<evidence type="ECO:0000313" key="8">
    <source>
        <dbReference type="EMBL" id="HCA02144.1"/>
    </source>
</evidence>
<dbReference type="AlphaFoldDB" id="A0A3D0KFB6"/>
<keyword evidence="3 6" id="KW-0812">Transmembrane</keyword>
<proteinExistence type="predicted"/>
<feature type="transmembrane region" description="Helical" evidence="6">
    <location>
        <begin position="119"/>
        <end position="138"/>
    </location>
</feature>
<evidence type="ECO:0000256" key="5">
    <source>
        <dbReference type="ARBA" id="ARBA00023136"/>
    </source>
</evidence>
<feature type="transmembrane region" description="Helical" evidence="6">
    <location>
        <begin position="395"/>
        <end position="417"/>
    </location>
</feature>
<feature type="transmembrane region" description="Helical" evidence="6">
    <location>
        <begin position="359"/>
        <end position="383"/>
    </location>
</feature>
<dbReference type="PANTHER" id="PTHR10283:SF82">
    <property type="entry name" value="SOLUTE CARRIER FAMILY 13 MEMBER 2"/>
    <property type="match status" value="1"/>
</dbReference>
<organism evidence="8">
    <name type="scientific">Halomonas campaniensis</name>
    <dbReference type="NCBI Taxonomy" id="213554"/>
    <lineage>
        <taxon>Bacteria</taxon>
        <taxon>Pseudomonadati</taxon>
        <taxon>Pseudomonadota</taxon>
        <taxon>Gammaproteobacteria</taxon>
        <taxon>Oceanospirillales</taxon>
        <taxon>Halomonadaceae</taxon>
        <taxon>Halomonas</taxon>
    </lineage>
</organism>
<evidence type="ECO:0000256" key="6">
    <source>
        <dbReference type="SAM" id="Phobius"/>
    </source>
</evidence>
<feature type="transmembrane region" description="Helical" evidence="6">
    <location>
        <begin position="45"/>
        <end position="65"/>
    </location>
</feature>
<name>A0A3D0KFB6_9GAMM</name>
<keyword evidence="2" id="KW-0813">Transport</keyword>
<comment type="caution">
    <text evidence="8">The sequence shown here is derived from an EMBL/GenBank/DDBJ whole genome shotgun (WGS) entry which is preliminary data.</text>
</comment>
<evidence type="ECO:0000256" key="4">
    <source>
        <dbReference type="ARBA" id="ARBA00022989"/>
    </source>
</evidence>
<dbReference type="Pfam" id="PF03600">
    <property type="entry name" value="CitMHS"/>
    <property type="match status" value="1"/>
</dbReference>
<gene>
    <name evidence="8" type="ORF">DEO68_08175</name>
</gene>
<accession>A0A3D0KFB6</accession>
<dbReference type="GO" id="GO:0022857">
    <property type="term" value="F:transmembrane transporter activity"/>
    <property type="evidence" value="ECO:0007669"/>
    <property type="project" value="UniProtKB-ARBA"/>
</dbReference>
<dbReference type="GO" id="GO:0005886">
    <property type="term" value="C:plasma membrane"/>
    <property type="evidence" value="ECO:0007669"/>
    <property type="project" value="TreeGrafter"/>
</dbReference>
<evidence type="ECO:0000256" key="2">
    <source>
        <dbReference type="ARBA" id="ARBA00022448"/>
    </source>
</evidence>
<dbReference type="InterPro" id="IPR004680">
    <property type="entry name" value="Cit_transptr-like_dom"/>
</dbReference>
<sequence length="464" mass="48735">MLRSLRFSHAIATAALLVALLLAFFPLAGNPAAFSYSAGMVLLTLVLWSTGVLPPFLTGLIFFALVSMLGLLAPEQLFAGFGSTAVWMVISGFVIGSAITSSKLGDRLAAVLAPLLTASYPRLIGGLVLTAVALGFVMPSSAGRAVVLIPIGLALAERVGFEPGSAGRLGVATALAAACNMPSFAVLPSNLPNMILAGASESLYGIHFGYAEYLLLHFPILGMLKALLIVALVIVVFPARIDPQFKQAVAETKFSGDATQQKKVAVILGITLMFWVTDTLHGINPAWVGLMAAVVLMMPKVGVMAPKSFNGATDFGTVVFVAAALGVGTLVNVSGIGSVMGREFSQLLETSNSSPFWDFMSLSLMATLTGVVATTPNVATILTPMASEFAAASELSLSTVLMTQVVGFSTVIFPYQVAPLIMAMQLSKEPLSQLLKIIIPLALITILLLMPLDYLWWRLLGWVG</sequence>
<feature type="transmembrane region" description="Helical" evidence="6">
    <location>
        <begin position="437"/>
        <end position="457"/>
    </location>
</feature>
<evidence type="ECO:0000256" key="3">
    <source>
        <dbReference type="ARBA" id="ARBA00022692"/>
    </source>
</evidence>
<protein>
    <submittedName>
        <fullName evidence="8">Sodium:sulfate symporter</fullName>
    </submittedName>
</protein>
<reference evidence="8" key="1">
    <citation type="journal article" date="2018" name="Nat. Biotechnol.">
        <title>A standardized bacterial taxonomy based on genome phylogeny substantially revises the tree of life.</title>
        <authorList>
            <person name="Parks D.H."/>
            <person name="Chuvochina M."/>
            <person name="Waite D.W."/>
            <person name="Rinke C."/>
            <person name="Skarshewski A."/>
            <person name="Chaumeil P.A."/>
            <person name="Hugenholtz P."/>
        </authorList>
    </citation>
    <scope>NUCLEOTIDE SEQUENCE [LARGE SCALE GENOMIC DNA]</scope>
    <source>
        <strain evidence="8">UBA11284</strain>
    </source>
</reference>
<evidence type="ECO:0000256" key="1">
    <source>
        <dbReference type="ARBA" id="ARBA00004141"/>
    </source>
</evidence>
<comment type="subcellular location">
    <subcellularLocation>
        <location evidence="1">Membrane</location>
        <topology evidence="1">Multi-pass membrane protein</topology>
    </subcellularLocation>
</comment>
<keyword evidence="5 6" id="KW-0472">Membrane</keyword>
<feature type="transmembrane region" description="Helical" evidence="6">
    <location>
        <begin position="286"/>
        <end position="303"/>
    </location>
</feature>